<name>A0A2I0V0K7_9BACI</name>
<dbReference type="FunFam" id="3.40.50.300:FF:000292">
    <property type="entry name" value="ATP-dependent dethiobiotin synthetase BioD"/>
    <property type="match status" value="1"/>
</dbReference>
<dbReference type="HAMAP" id="MF_00336">
    <property type="entry name" value="BioD"/>
    <property type="match status" value="1"/>
</dbReference>
<comment type="function">
    <text evidence="8">Catalyzes a mechanistically unusual reaction, the ATP-dependent insertion of CO2 between the N7 and N8 nitrogen atoms of 7,8-diaminopelargonic acid (DAPA, also called 7,8-diammoniononanoate) to form a ureido ring.</text>
</comment>
<dbReference type="AlphaFoldDB" id="A0A2I0V0K7"/>
<organism evidence="9 10">
    <name type="scientific">Lysinibacillus fusiformis</name>
    <dbReference type="NCBI Taxonomy" id="28031"/>
    <lineage>
        <taxon>Bacteria</taxon>
        <taxon>Bacillati</taxon>
        <taxon>Bacillota</taxon>
        <taxon>Bacilli</taxon>
        <taxon>Bacillales</taxon>
        <taxon>Bacillaceae</taxon>
        <taxon>Lysinibacillus</taxon>
    </lineage>
</organism>
<keyword evidence="2 8" id="KW-0436">Ligase</keyword>
<feature type="binding site" evidence="8">
    <location>
        <position position="54"/>
    </location>
    <ligand>
        <name>Mg(2+)</name>
        <dbReference type="ChEBI" id="CHEBI:18420"/>
    </ligand>
</feature>
<evidence type="ECO:0000256" key="2">
    <source>
        <dbReference type="ARBA" id="ARBA00022598"/>
    </source>
</evidence>
<dbReference type="UniPathway" id="UPA00078">
    <property type="reaction ID" value="UER00161"/>
</dbReference>
<comment type="caution">
    <text evidence="8">Lacks conserved residue(s) required for the propagation of feature annotation.</text>
</comment>
<keyword evidence="3 8" id="KW-0479">Metal-binding</keyword>
<accession>A0A2I0V0K7</accession>
<dbReference type="EC" id="6.3.3.3" evidence="8"/>
<comment type="subunit">
    <text evidence="8">Homodimer.</text>
</comment>
<protein>
    <recommendedName>
        <fullName evidence="8">ATP-dependent dethiobiotin synthetase BioD</fullName>
        <ecNumber evidence="8">6.3.3.3</ecNumber>
    </recommendedName>
    <alternativeName>
        <fullName evidence="8">DTB synthetase</fullName>
        <shortName evidence="8">DTBS</shortName>
    </alternativeName>
    <alternativeName>
        <fullName evidence="8">Dethiobiotin synthase</fullName>
    </alternativeName>
</protein>
<evidence type="ECO:0000256" key="3">
    <source>
        <dbReference type="ARBA" id="ARBA00022723"/>
    </source>
</evidence>
<sequence>MRHFWVVGTDTDVGKTMVTTMLMCHLQRQGLQVTPYKPVQTGEVYENGHGYYHDTAMYEKHSLQKLQQEHINSYSLKEAASPHYAAKLEGQSIDVKELLQQIQFLQDAYDIVICEGAGGLFVPFTAPNGTTLLDVIVSSKLPVVLVTRTSLGTINHTLLTIEALRARQIDILGIVFNGDTGSSIEQDNIQTILQYYPIPYAIIPQLKDKSQLMDYAMTHTTLFERLFHYESSIN</sequence>
<evidence type="ECO:0000256" key="7">
    <source>
        <dbReference type="ARBA" id="ARBA00022842"/>
    </source>
</evidence>
<feature type="binding site" evidence="8">
    <location>
        <begin position="204"/>
        <end position="206"/>
    </location>
    <ligand>
        <name>ATP</name>
        <dbReference type="ChEBI" id="CHEBI:30616"/>
    </ligand>
</feature>
<dbReference type="GO" id="GO:0009102">
    <property type="term" value="P:biotin biosynthetic process"/>
    <property type="evidence" value="ECO:0007669"/>
    <property type="project" value="UniProtKB-UniRule"/>
</dbReference>
<evidence type="ECO:0000256" key="4">
    <source>
        <dbReference type="ARBA" id="ARBA00022741"/>
    </source>
</evidence>
<comment type="caution">
    <text evidence="9">The sequence shown here is derived from an EMBL/GenBank/DDBJ whole genome shotgun (WGS) entry which is preliminary data.</text>
</comment>
<evidence type="ECO:0000313" key="9">
    <source>
        <dbReference type="EMBL" id="PKU51841.1"/>
    </source>
</evidence>
<proteinExistence type="inferred from homology"/>
<gene>
    <name evidence="8 9" type="primary">bioD</name>
    <name evidence="9" type="ORF">CRI88_14295</name>
</gene>
<dbReference type="InterPro" id="IPR027417">
    <property type="entry name" value="P-loop_NTPase"/>
</dbReference>
<dbReference type="GO" id="GO:0004141">
    <property type="term" value="F:dethiobiotin synthase activity"/>
    <property type="evidence" value="ECO:0007669"/>
    <property type="project" value="UniProtKB-UniRule"/>
</dbReference>
<reference evidence="9 10" key="1">
    <citation type="submission" date="2017-10" db="EMBL/GenBank/DDBJ databases">
        <title>Draft genome of Lysinibacillus fusiformis strain Juneja, a laboratory-derived pathogen of Drosophila melanogaster.</title>
        <authorList>
            <person name="Smith B.R."/>
            <person name="Unckless R.L."/>
        </authorList>
    </citation>
    <scope>NUCLEOTIDE SEQUENCE [LARGE SCALE GENOMIC DNA]</scope>
    <source>
        <strain evidence="9 10">Juneja</strain>
    </source>
</reference>
<feature type="binding site" evidence="8">
    <location>
        <begin position="115"/>
        <end position="118"/>
    </location>
    <ligand>
        <name>ATP</name>
        <dbReference type="ChEBI" id="CHEBI:30616"/>
    </ligand>
</feature>
<dbReference type="RefSeq" id="WP_058844504.1">
    <property type="nucleotide sequence ID" value="NZ_JAZBNI010000002.1"/>
</dbReference>
<dbReference type="PIRSF" id="PIRSF006755">
    <property type="entry name" value="DTB_synth"/>
    <property type="match status" value="1"/>
</dbReference>
<keyword evidence="6 8" id="KW-0067">ATP-binding</keyword>
<dbReference type="GO" id="GO:0005524">
    <property type="term" value="F:ATP binding"/>
    <property type="evidence" value="ECO:0007669"/>
    <property type="project" value="UniProtKB-UniRule"/>
</dbReference>
<dbReference type="EMBL" id="PDFK01000003">
    <property type="protein sequence ID" value="PKU51841.1"/>
    <property type="molecule type" value="Genomic_DNA"/>
</dbReference>
<dbReference type="PANTHER" id="PTHR43210:SF5">
    <property type="entry name" value="DETHIOBIOTIN SYNTHETASE"/>
    <property type="match status" value="1"/>
</dbReference>
<keyword evidence="1 8" id="KW-0963">Cytoplasm</keyword>
<dbReference type="Proteomes" id="UP000234956">
    <property type="component" value="Unassembled WGS sequence"/>
</dbReference>
<comment type="catalytic activity">
    <reaction evidence="8">
        <text>(7R,8S)-7,8-diammoniononanoate + CO2 + ATP = (4R,5S)-dethiobiotin + ADP + phosphate + 3 H(+)</text>
        <dbReference type="Rhea" id="RHEA:15805"/>
        <dbReference type="ChEBI" id="CHEBI:15378"/>
        <dbReference type="ChEBI" id="CHEBI:16526"/>
        <dbReference type="ChEBI" id="CHEBI:30616"/>
        <dbReference type="ChEBI" id="CHEBI:43474"/>
        <dbReference type="ChEBI" id="CHEBI:149469"/>
        <dbReference type="ChEBI" id="CHEBI:149473"/>
        <dbReference type="ChEBI" id="CHEBI:456216"/>
        <dbReference type="EC" id="6.3.3.3"/>
    </reaction>
</comment>
<keyword evidence="5 8" id="KW-0093">Biotin biosynthesis</keyword>
<comment type="similarity">
    <text evidence="8">Belongs to the dethiobiotin synthetase family.</text>
</comment>
<evidence type="ECO:0000256" key="6">
    <source>
        <dbReference type="ARBA" id="ARBA00022840"/>
    </source>
</evidence>
<dbReference type="Gene3D" id="3.40.50.300">
    <property type="entry name" value="P-loop containing nucleotide triphosphate hydrolases"/>
    <property type="match status" value="1"/>
</dbReference>
<dbReference type="SUPFAM" id="SSF52540">
    <property type="entry name" value="P-loop containing nucleoside triphosphate hydrolases"/>
    <property type="match status" value="1"/>
</dbReference>
<keyword evidence="4 8" id="KW-0547">Nucleotide-binding</keyword>
<evidence type="ECO:0000256" key="8">
    <source>
        <dbReference type="HAMAP-Rule" id="MF_00336"/>
    </source>
</evidence>
<evidence type="ECO:0000256" key="1">
    <source>
        <dbReference type="ARBA" id="ARBA00022490"/>
    </source>
</evidence>
<feature type="binding site" evidence="8">
    <location>
        <position position="115"/>
    </location>
    <ligand>
        <name>Mg(2+)</name>
        <dbReference type="ChEBI" id="CHEBI:18420"/>
    </ligand>
</feature>
<evidence type="ECO:0000313" key="10">
    <source>
        <dbReference type="Proteomes" id="UP000234956"/>
    </source>
</evidence>
<dbReference type="GO" id="GO:0000287">
    <property type="term" value="F:magnesium ion binding"/>
    <property type="evidence" value="ECO:0007669"/>
    <property type="project" value="UniProtKB-UniRule"/>
</dbReference>
<comment type="pathway">
    <text evidence="8">Cofactor biosynthesis; biotin biosynthesis; biotin from 7,8-diaminononanoate: step 1/2.</text>
</comment>
<dbReference type="NCBIfam" id="TIGR00347">
    <property type="entry name" value="bioD"/>
    <property type="match status" value="1"/>
</dbReference>
<comment type="cofactor">
    <cofactor evidence="8">
        <name>Mg(2+)</name>
        <dbReference type="ChEBI" id="CHEBI:18420"/>
    </cofactor>
</comment>
<evidence type="ECO:0000256" key="5">
    <source>
        <dbReference type="ARBA" id="ARBA00022756"/>
    </source>
</evidence>
<feature type="binding site" evidence="8">
    <location>
        <position position="41"/>
    </location>
    <ligand>
        <name>substrate</name>
    </ligand>
</feature>
<dbReference type="Pfam" id="PF13500">
    <property type="entry name" value="AAA_26"/>
    <property type="match status" value="1"/>
</dbReference>
<dbReference type="PANTHER" id="PTHR43210">
    <property type="entry name" value="DETHIOBIOTIN SYNTHETASE"/>
    <property type="match status" value="1"/>
</dbReference>
<dbReference type="CDD" id="cd03109">
    <property type="entry name" value="DTBS"/>
    <property type="match status" value="1"/>
</dbReference>
<dbReference type="InterPro" id="IPR004472">
    <property type="entry name" value="DTB_synth_BioD"/>
</dbReference>
<feature type="binding site" evidence="8">
    <location>
        <position position="54"/>
    </location>
    <ligand>
        <name>ATP</name>
        <dbReference type="ChEBI" id="CHEBI:30616"/>
    </ligand>
</feature>
<dbReference type="GO" id="GO:0042803">
    <property type="term" value="F:protein homodimerization activity"/>
    <property type="evidence" value="ECO:0007669"/>
    <property type="project" value="UniProtKB-ARBA"/>
</dbReference>
<feature type="binding site" evidence="8">
    <location>
        <position position="16"/>
    </location>
    <ligand>
        <name>Mg(2+)</name>
        <dbReference type="ChEBI" id="CHEBI:18420"/>
    </ligand>
</feature>
<dbReference type="GO" id="GO:0005829">
    <property type="term" value="C:cytosol"/>
    <property type="evidence" value="ECO:0007669"/>
    <property type="project" value="TreeGrafter"/>
</dbReference>
<feature type="active site" evidence="8">
    <location>
        <position position="37"/>
    </location>
</feature>
<keyword evidence="7 8" id="KW-0460">Magnesium</keyword>
<comment type="subcellular location">
    <subcellularLocation>
        <location evidence="8">Cytoplasm</location>
    </subcellularLocation>
</comment>